<feature type="compositionally biased region" description="Basic and acidic residues" evidence="1">
    <location>
        <begin position="1069"/>
        <end position="1085"/>
    </location>
</feature>
<feature type="region of interest" description="Disordered" evidence="1">
    <location>
        <begin position="296"/>
        <end position="330"/>
    </location>
</feature>
<dbReference type="InParanoid" id="A0A1E7EQH2"/>
<organism evidence="2 3">
    <name type="scientific">Fragilariopsis cylindrus CCMP1102</name>
    <dbReference type="NCBI Taxonomy" id="635003"/>
    <lineage>
        <taxon>Eukaryota</taxon>
        <taxon>Sar</taxon>
        <taxon>Stramenopiles</taxon>
        <taxon>Ochrophyta</taxon>
        <taxon>Bacillariophyta</taxon>
        <taxon>Bacillariophyceae</taxon>
        <taxon>Bacillariophycidae</taxon>
        <taxon>Bacillariales</taxon>
        <taxon>Bacillariaceae</taxon>
        <taxon>Fragilariopsis</taxon>
    </lineage>
</organism>
<feature type="region of interest" description="Disordered" evidence="1">
    <location>
        <begin position="1324"/>
        <end position="1353"/>
    </location>
</feature>
<dbReference type="PANTHER" id="PTHR20916:SF26">
    <property type="entry name" value="CYSTEINE-RICH PROTEIN 2-BINDING PROTEIN"/>
    <property type="match status" value="1"/>
</dbReference>
<evidence type="ECO:0000313" key="2">
    <source>
        <dbReference type="EMBL" id="OEU08208.1"/>
    </source>
</evidence>
<feature type="region of interest" description="Disordered" evidence="1">
    <location>
        <begin position="44"/>
        <end position="102"/>
    </location>
</feature>
<dbReference type="EMBL" id="KV784381">
    <property type="protein sequence ID" value="OEU08208.1"/>
    <property type="molecule type" value="Genomic_DNA"/>
</dbReference>
<feature type="compositionally biased region" description="Basic and acidic residues" evidence="1">
    <location>
        <begin position="188"/>
        <end position="207"/>
    </location>
</feature>
<gene>
    <name evidence="2" type="ORF">FRACYDRAFT_249996</name>
</gene>
<feature type="compositionally biased region" description="Basic and acidic residues" evidence="1">
    <location>
        <begin position="998"/>
        <end position="1038"/>
    </location>
</feature>
<feature type="region of interest" description="Disordered" evidence="1">
    <location>
        <begin position="964"/>
        <end position="1177"/>
    </location>
</feature>
<feature type="compositionally biased region" description="Acidic residues" evidence="1">
    <location>
        <begin position="1086"/>
        <end position="1095"/>
    </location>
</feature>
<evidence type="ECO:0000256" key="1">
    <source>
        <dbReference type="SAM" id="MobiDB-lite"/>
    </source>
</evidence>
<feature type="compositionally biased region" description="Basic residues" evidence="1">
    <location>
        <begin position="56"/>
        <end position="66"/>
    </location>
</feature>
<accession>A0A1E7EQH2</accession>
<feature type="compositionally biased region" description="Low complexity" evidence="1">
    <location>
        <begin position="1197"/>
        <end position="1211"/>
    </location>
</feature>
<feature type="compositionally biased region" description="Basic and acidic residues" evidence="1">
    <location>
        <begin position="896"/>
        <end position="910"/>
    </location>
</feature>
<evidence type="ECO:0000313" key="3">
    <source>
        <dbReference type="Proteomes" id="UP000095751"/>
    </source>
</evidence>
<feature type="compositionally biased region" description="Acidic residues" evidence="1">
    <location>
        <begin position="318"/>
        <end position="330"/>
    </location>
</feature>
<feature type="region of interest" description="Disordered" evidence="1">
    <location>
        <begin position="671"/>
        <end position="700"/>
    </location>
</feature>
<feature type="compositionally biased region" description="Low complexity" evidence="1">
    <location>
        <begin position="1043"/>
        <end position="1053"/>
    </location>
</feature>
<feature type="region of interest" description="Disordered" evidence="1">
    <location>
        <begin position="1442"/>
        <end position="1511"/>
    </location>
</feature>
<feature type="compositionally biased region" description="Low complexity" evidence="1">
    <location>
        <begin position="751"/>
        <end position="764"/>
    </location>
</feature>
<feature type="compositionally biased region" description="Acidic residues" evidence="1">
    <location>
        <begin position="690"/>
        <end position="699"/>
    </location>
</feature>
<dbReference type="KEGG" id="fcy:FRACYDRAFT_249996"/>
<keyword evidence="3" id="KW-1185">Reference proteome</keyword>
<dbReference type="OrthoDB" id="10692820at2759"/>
<feature type="compositionally biased region" description="Acidic residues" evidence="1">
    <location>
        <begin position="270"/>
        <end position="279"/>
    </location>
</feature>
<name>A0A1E7EQH2_9STRA</name>
<dbReference type="PANTHER" id="PTHR20916">
    <property type="entry name" value="CYSTEINE AND GLYCINE-RICH PROTEIN 2 BINDING PROTEIN"/>
    <property type="match status" value="1"/>
</dbReference>
<dbReference type="Proteomes" id="UP000095751">
    <property type="component" value="Unassembled WGS sequence"/>
</dbReference>
<reference evidence="2 3" key="1">
    <citation type="submission" date="2016-09" db="EMBL/GenBank/DDBJ databases">
        <title>Extensive genetic diversity and differential bi-allelic expression allows diatom success in the polar Southern Ocean.</title>
        <authorList>
            <consortium name="DOE Joint Genome Institute"/>
            <person name="Mock T."/>
            <person name="Otillar R.P."/>
            <person name="Strauss J."/>
            <person name="Dupont C."/>
            <person name="Frickenhaus S."/>
            <person name="Maumus F."/>
            <person name="Mcmullan M."/>
            <person name="Sanges R."/>
            <person name="Schmutz J."/>
            <person name="Toseland A."/>
            <person name="Valas R."/>
            <person name="Veluchamy A."/>
            <person name="Ward B.J."/>
            <person name="Allen A."/>
            <person name="Barry K."/>
            <person name="Falciatore A."/>
            <person name="Ferrante M."/>
            <person name="Fortunato A.E."/>
            <person name="Gloeckner G."/>
            <person name="Gruber A."/>
            <person name="Hipkin R."/>
            <person name="Janech M."/>
            <person name="Kroth P."/>
            <person name="Leese F."/>
            <person name="Lindquist E."/>
            <person name="Lyon B.R."/>
            <person name="Martin J."/>
            <person name="Mayer C."/>
            <person name="Parker M."/>
            <person name="Quesneville H."/>
            <person name="Raymond J."/>
            <person name="Uhlig C."/>
            <person name="Valentin K.U."/>
            <person name="Worden A.Z."/>
            <person name="Armbrust E.V."/>
            <person name="Bowler C."/>
            <person name="Green B."/>
            <person name="Moulton V."/>
            <person name="Van Oosterhout C."/>
            <person name="Grigoriev I."/>
        </authorList>
    </citation>
    <scope>NUCLEOTIDE SEQUENCE [LARGE SCALE GENOMIC DNA]</scope>
    <source>
        <strain evidence="2 3">CCMP1102</strain>
    </source>
</reference>
<feature type="compositionally biased region" description="Polar residues" evidence="1">
    <location>
        <begin position="1122"/>
        <end position="1132"/>
    </location>
</feature>
<feature type="region of interest" description="Disordered" evidence="1">
    <location>
        <begin position="1195"/>
        <end position="1225"/>
    </location>
</feature>
<feature type="compositionally biased region" description="Polar residues" evidence="1">
    <location>
        <begin position="738"/>
        <end position="750"/>
    </location>
</feature>
<feature type="compositionally biased region" description="Basic and acidic residues" evidence="1">
    <location>
        <begin position="680"/>
        <end position="689"/>
    </location>
</feature>
<feature type="region of interest" description="Disordered" evidence="1">
    <location>
        <begin position="262"/>
        <end position="283"/>
    </location>
</feature>
<feature type="compositionally biased region" description="Basic residues" evidence="1">
    <location>
        <begin position="1212"/>
        <end position="1225"/>
    </location>
</feature>
<dbReference type="GO" id="GO:0004402">
    <property type="term" value="F:histone acetyltransferase activity"/>
    <property type="evidence" value="ECO:0007669"/>
    <property type="project" value="TreeGrafter"/>
</dbReference>
<feature type="region of interest" description="Disordered" evidence="1">
    <location>
        <begin position="736"/>
        <end position="767"/>
    </location>
</feature>
<feature type="compositionally biased region" description="Acidic residues" evidence="1">
    <location>
        <begin position="460"/>
        <end position="471"/>
    </location>
</feature>
<feature type="region of interest" description="Disordered" evidence="1">
    <location>
        <begin position="455"/>
        <end position="478"/>
    </location>
</feature>
<feature type="compositionally biased region" description="Basic and acidic residues" evidence="1">
    <location>
        <begin position="964"/>
        <end position="981"/>
    </location>
</feature>
<protein>
    <submittedName>
        <fullName evidence="2">Uncharacterized protein</fullName>
    </submittedName>
</protein>
<proteinExistence type="predicted"/>
<feature type="compositionally biased region" description="Acidic residues" evidence="1">
    <location>
        <begin position="1054"/>
        <end position="1068"/>
    </location>
</feature>
<sequence>MGRTSTTSRNTKRRTRSTSGESSISRLSSTYESFPILLSRLSLSSKSREDKDVQKKQKQLQKRKNKKISERGGGSVRSKSSGTHTITVTNNNNNNNGGSKPRGVAAAVTAAAAAVATDKANADDVVLVDDPGNPLGNVVDFCVQNIHTIDPTKLNIDVDTFCRTCYNQNLDIVEDLFLCYGLNSGTGGKDKDKQSSASSKEEVETKDNNNSSNTTADLSTTIRAILSSKKNTSGLKNKMMILPGVSKKFLRVISFKRKKSIARSDKNKNEDDEDDEDGVNEQSLVRKEVDIICSSDGVVDNEDDDDCHQSNSGSTCTEDFDVDDEDDDDEGTLLSEYMDDNYDHSVSSATLERQYLEHKQKGRKHIIAMIKNNHKVDDKPAKEDEDEEDAKSCSSFWVVPPLSLFSATVGAATFSSIADEITQNPTTLVKDNNNNSNSNNDDANIVSSAILVENTRDNNGEEEGKEDEEDVVTAGNESCNDGVNRKSFWAKASPSLFSFSFSSSQLPPPPREGEEDDANIVIVVGVEKVAATTTTTTTTVIVDDTNNDIAVPPKSTIATTAAAAKATAIAIAAVIAAGAVATTTTNTSKLGKITVGTSPTVGAAITGTSPKNDVVDVMKENKNRIDEEQDAIMKVELEIILDESDLKRRRSTTMHIPKIIPWKRIQTFRHRNSSTAWRNPMKEDNSRIDEEQEQQEEDDGIMKVELEIILDESDLKRRRSSTMHIPKIIPWKRIQSFRRGSSSTAGRNPINNNSNNNNNNNNKNSNEDANIHQYEEVDLVEETEAEAEAEKPEGLEVALKDHTTLREGSIRNLRRRRLMKKALIGLTTLSNRKSSPSSSTRERRGRKCIVISIITDAAVAATTAANTKNQGTTMQEREMIDGCNVSVVTETNSKQFNERQKAEVGSKDDVVASSNPSSADNMQNTDAATSTSTGTGGEVKIPPKDQSSASVMGIHRWLWGIDDSNKSAKDSRNPKDDDSRKYNQYPRDDDENSCSDSVESKSNDNAKGKREKTPLDTVKEVEQDYHDHDHDHDQLTDHEGDDYSSASQYSSQNSDEDDDTDDEEDGFFDDSKSFDEWIMDEHELLTSDDDDEYDGNESLSLSFLEDNGTLSGEVQEIELENKSVSVNESKNTAGDEKDELDSSDDVIVQENSSRKDLMKNAAGKNVDNNNDNHGRLHQRKRESFLAAQKKFSKSFRRSFASSSKNNKNNSSNKKKKGKLIKQRHVVSVKHCEPQTTEEEDGAGETTIETVLLKDYAVGLLKDHRDYDSDSGGMLLNKRKINKNNESTPSNSINRVSRRGSLANSGVTFSKAKKFWKQQSKIGTTTLTIGSDGNNNNNNDNKEGDDVASNGDVLNKNKKRSSFFSLNGRNNHPNDAVDTNSSRHGAVTEIITVTSLPIHKTTPALENDSETPTNYRSLISSYNSLTKDWYGGGQYNDENTAATMTTSSSMEQKRPVDDDDDDGADNNVNNKGQYHDASYYKEHRYNSLLDDEEDLSSTASSSPSWARDDIDDDTRYIRLTMNNGYSSFDQSTVHVAPDGIRE</sequence>
<feature type="compositionally biased region" description="Basic and acidic residues" evidence="1">
    <location>
        <begin position="46"/>
        <end position="55"/>
    </location>
</feature>
<feature type="region of interest" description="Disordered" evidence="1">
    <location>
        <begin position="1"/>
        <end position="27"/>
    </location>
</feature>
<feature type="compositionally biased region" description="Polar residues" evidence="1">
    <location>
        <begin position="912"/>
        <end position="928"/>
    </location>
</feature>
<feature type="region of interest" description="Disordered" evidence="1">
    <location>
        <begin position="187"/>
        <end position="215"/>
    </location>
</feature>
<feature type="region of interest" description="Disordered" evidence="1">
    <location>
        <begin position="893"/>
        <end position="949"/>
    </location>
</feature>